<sequence>MGFTIEINRKAFPKWKETRIAQELPEKLDRKLVSVGTLIKIEHDIRLPDIMRHTNRFFADIFETTHLDQQRFP</sequence>
<evidence type="ECO:0000313" key="1">
    <source>
        <dbReference type="EMBL" id="GFQ76758.1"/>
    </source>
</evidence>
<accession>A0A8X6KMZ5</accession>
<dbReference type="EMBL" id="BMAO01021685">
    <property type="protein sequence ID" value="GFQ76758.1"/>
    <property type="molecule type" value="Genomic_DNA"/>
</dbReference>
<evidence type="ECO:0000313" key="2">
    <source>
        <dbReference type="Proteomes" id="UP000887116"/>
    </source>
</evidence>
<organism evidence="1 2">
    <name type="scientific">Trichonephila clavata</name>
    <name type="common">Joro spider</name>
    <name type="synonym">Nephila clavata</name>
    <dbReference type="NCBI Taxonomy" id="2740835"/>
    <lineage>
        <taxon>Eukaryota</taxon>
        <taxon>Metazoa</taxon>
        <taxon>Ecdysozoa</taxon>
        <taxon>Arthropoda</taxon>
        <taxon>Chelicerata</taxon>
        <taxon>Arachnida</taxon>
        <taxon>Araneae</taxon>
        <taxon>Araneomorphae</taxon>
        <taxon>Entelegynae</taxon>
        <taxon>Araneoidea</taxon>
        <taxon>Nephilidae</taxon>
        <taxon>Trichonephila</taxon>
    </lineage>
</organism>
<dbReference type="AlphaFoldDB" id="A0A8X6KMZ5"/>
<comment type="caution">
    <text evidence="1">The sequence shown here is derived from an EMBL/GenBank/DDBJ whole genome shotgun (WGS) entry which is preliminary data.</text>
</comment>
<name>A0A8X6KMZ5_TRICU</name>
<proteinExistence type="predicted"/>
<keyword evidence="2" id="KW-1185">Reference proteome</keyword>
<protein>
    <submittedName>
        <fullName evidence="1">Uncharacterized protein</fullName>
    </submittedName>
</protein>
<gene>
    <name evidence="1" type="ORF">TNCT_407791</name>
</gene>
<reference evidence="1" key="1">
    <citation type="submission" date="2020-07" db="EMBL/GenBank/DDBJ databases">
        <title>Multicomponent nature underlies the extraordinary mechanical properties of spider dragline silk.</title>
        <authorList>
            <person name="Kono N."/>
            <person name="Nakamura H."/>
            <person name="Mori M."/>
            <person name="Yoshida Y."/>
            <person name="Ohtoshi R."/>
            <person name="Malay A.D."/>
            <person name="Moran D.A.P."/>
            <person name="Tomita M."/>
            <person name="Numata K."/>
            <person name="Arakawa K."/>
        </authorList>
    </citation>
    <scope>NUCLEOTIDE SEQUENCE</scope>
</reference>
<dbReference type="Proteomes" id="UP000887116">
    <property type="component" value="Unassembled WGS sequence"/>
</dbReference>